<feature type="region of interest" description="Disordered" evidence="1">
    <location>
        <begin position="133"/>
        <end position="158"/>
    </location>
</feature>
<keyword evidence="3" id="KW-1185">Reference proteome</keyword>
<dbReference type="Proteomes" id="UP000277204">
    <property type="component" value="Unassembled WGS sequence"/>
</dbReference>
<organism evidence="2 3">
    <name type="scientific">Schistosoma margrebowiei</name>
    <dbReference type="NCBI Taxonomy" id="48269"/>
    <lineage>
        <taxon>Eukaryota</taxon>
        <taxon>Metazoa</taxon>
        <taxon>Spiralia</taxon>
        <taxon>Lophotrochozoa</taxon>
        <taxon>Platyhelminthes</taxon>
        <taxon>Trematoda</taxon>
        <taxon>Digenea</taxon>
        <taxon>Strigeidida</taxon>
        <taxon>Schistosomatoidea</taxon>
        <taxon>Schistosomatidae</taxon>
        <taxon>Schistosoma</taxon>
    </lineage>
</organism>
<dbReference type="EMBL" id="UZAI01021214">
    <property type="protein sequence ID" value="VDP54817.1"/>
    <property type="molecule type" value="Genomic_DNA"/>
</dbReference>
<evidence type="ECO:0000313" key="3">
    <source>
        <dbReference type="Proteomes" id="UP000277204"/>
    </source>
</evidence>
<feature type="compositionally biased region" description="Basic and acidic residues" evidence="1">
    <location>
        <begin position="139"/>
        <end position="158"/>
    </location>
</feature>
<gene>
    <name evidence="2" type="ORF">SMRZ_LOCUS25333</name>
</gene>
<dbReference type="InterPro" id="IPR036691">
    <property type="entry name" value="Endo/exonu/phosph_ase_sf"/>
</dbReference>
<evidence type="ECO:0000313" key="2">
    <source>
        <dbReference type="EMBL" id="VDP54817.1"/>
    </source>
</evidence>
<accession>A0A183NAK8</accession>
<protein>
    <submittedName>
        <fullName evidence="2">Uncharacterized protein</fullName>
    </submittedName>
</protein>
<proteinExistence type="predicted"/>
<reference evidence="2 3" key="1">
    <citation type="submission" date="2018-11" db="EMBL/GenBank/DDBJ databases">
        <authorList>
            <consortium name="Pathogen Informatics"/>
        </authorList>
    </citation>
    <scope>NUCLEOTIDE SEQUENCE [LARGE SCALE GENOMIC DNA]</scope>
    <source>
        <strain evidence="2 3">Zambia</strain>
    </source>
</reference>
<dbReference type="Gene3D" id="3.60.10.10">
    <property type="entry name" value="Endonuclease/exonuclease/phosphatase"/>
    <property type="match status" value="1"/>
</dbReference>
<name>A0A183NAK8_9TREM</name>
<sequence length="158" mass="18027">MRRYNLTVLGISGIRRTQAGQKRMNLGKMLLYSGHEEENIPHTQGVVLILPKQAKNALIGWESHEPRIIKALFKTKKEGITKSVIQCYASTNDSNNDNKDQFYEKPQSMIAKCPGKDLIILMEDVNDKVETHNTGYEDTMGRHGLRERETKVARDLQT</sequence>
<evidence type="ECO:0000256" key="1">
    <source>
        <dbReference type="SAM" id="MobiDB-lite"/>
    </source>
</evidence>
<dbReference type="AlphaFoldDB" id="A0A183NAK8"/>